<keyword evidence="2" id="KW-0812">Transmembrane</keyword>
<proteinExistence type="predicted"/>
<reference evidence="5" key="2">
    <citation type="submission" date="2021-09" db="EMBL/GenBank/DDBJ databases">
        <authorList>
            <person name="Jia N."/>
            <person name="Wang J."/>
            <person name="Shi W."/>
            <person name="Du L."/>
            <person name="Sun Y."/>
            <person name="Zhan W."/>
            <person name="Jiang J."/>
            <person name="Wang Q."/>
            <person name="Zhang B."/>
            <person name="Ji P."/>
            <person name="Sakyi L.B."/>
            <person name="Cui X."/>
            <person name="Yuan T."/>
            <person name="Jiang B."/>
            <person name="Yang W."/>
            <person name="Lam T.T.-Y."/>
            <person name="Chang Q."/>
            <person name="Ding S."/>
            <person name="Wang X."/>
            <person name="Zhu J."/>
            <person name="Ruan X."/>
            <person name="Zhao L."/>
            <person name="Wei J."/>
            <person name="Que T."/>
            <person name="Du C."/>
            <person name="Cheng J."/>
            <person name="Dai P."/>
            <person name="Han X."/>
            <person name="Huang E."/>
            <person name="Gao Y."/>
            <person name="Liu J."/>
            <person name="Shao H."/>
            <person name="Ye R."/>
            <person name="Li L."/>
            <person name="Wei W."/>
            <person name="Wang X."/>
            <person name="Wang C."/>
            <person name="Huo Q."/>
            <person name="Li W."/>
            <person name="Guo W."/>
            <person name="Chen H."/>
            <person name="Chen S."/>
            <person name="Zhou L."/>
            <person name="Zhou L."/>
            <person name="Ni X."/>
            <person name="Tian J."/>
            <person name="Zhou Y."/>
            <person name="Sheng Y."/>
            <person name="Liu T."/>
            <person name="Pan Y."/>
            <person name="Xia L."/>
            <person name="Li J."/>
            <person name="Zhao F."/>
            <person name="Cao W."/>
        </authorList>
    </citation>
    <scope>NUCLEOTIDE SEQUENCE</scope>
    <source>
        <strain evidence="5">Rsan-2018</strain>
        <tissue evidence="5">Larvae</tissue>
    </source>
</reference>
<evidence type="ECO:0000313" key="6">
    <source>
        <dbReference type="Proteomes" id="UP000821837"/>
    </source>
</evidence>
<feature type="transmembrane region" description="Helical" evidence="2">
    <location>
        <begin position="298"/>
        <end position="324"/>
    </location>
</feature>
<keyword evidence="2" id="KW-1133">Transmembrane helix</keyword>
<dbReference type="AlphaFoldDB" id="A0A9D4T2N2"/>
<dbReference type="Pfam" id="PF17102">
    <property type="entry name" value="Stealth_CR3"/>
    <property type="match status" value="1"/>
</dbReference>
<dbReference type="Proteomes" id="UP000821837">
    <property type="component" value="Unassembled WGS sequence"/>
</dbReference>
<name>A0A9D4T2N2_RHISA</name>
<feature type="domain" description="Stealth protein CR3 conserved region 3" evidence="3">
    <location>
        <begin position="46"/>
        <end position="94"/>
    </location>
</feature>
<dbReference type="InterPro" id="IPR031356">
    <property type="entry name" value="Stealth_CR4"/>
</dbReference>
<organism evidence="5 6">
    <name type="scientific">Rhipicephalus sanguineus</name>
    <name type="common">Brown dog tick</name>
    <name type="synonym">Ixodes sanguineus</name>
    <dbReference type="NCBI Taxonomy" id="34632"/>
    <lineage>
        <taxon>Eukaryota</taxon>
        <taxon>Metazoa</taxon>
        <taxon>Ecdysozoa</taxon>
        <taxon>Arthropoda</taxon>
        <taxon>Chelicerata</taxon>
        <taxon>Arachnida</taxon>
        <taxon>Acari</taxon>
        <taxon>Parasitiformes</taxon>
        <taxon>Ixodida</taxon>
        <taxon>Ixodoidea</taxon>
        <taxon>Ixodidae</taxon>
        <taxon>Rhipicephalinae</taxon>
        <taxon>Rhipicephalus</taxon>
        <taxon>Rhipicephalus</taxon>
    </lineage>
</organism>
<evidence type="ECO:0000259" key="4">
    <source>
        <dbReference type="Pfam" id="PF17103"/>
    </source>
</evidence>
<gene>
    <name evidence="5" type="ORF">HPB52_001638</name>
</gene>
<dbReference type="EMBL" id="JABSTV010001248">
    <property type="protein sequence ID" value="KAH7967678.1"/>
    <property type="molecule type" value="Genomic_DNA"/>
</dbReference>
<evidence type="ECO:0000313" key="5">
    <source>
        <dbReference type="EMBL" id="KAH7967678.1"/>
    </source>
</evidence>
<keyword evidence="6" id="KW-1185">Reference proteome</keyword>
<evidence type="ECO:0000259" key="3">
    <source>
        <dbReference type="Pfam" id="PF17102"/>
    </source>
</evidence>
<dbReference type="InterPro" id="IPR031357">
    <property type="entry name" value="Stealth_CR3"/>
</dbReference>
<dbReference type="GO" id="GO:0005794">
    <property type="term" value="C:Golgi apparatus"/>
    <property type="evidence" value="ECO:0007669"/>
    <property type="project" value="TreeGrafter"/>
</dbReference>
<dbReference type="VEuPathDB" id="VectorBase:RSAN_038871"/>
<comment type="caution">
    <text evidence="5">The sequence shown here is derived from an EMBL/GenBank/DDBJ whole genome shotgun (WGS) entry which is preliminary data.</text>
</comment>
<dbReference type="InterPro" id="IPR047141">
    <property type="entry name" value="Stealth"/>
</dbReference>
<dbReference type="GO" id="GO:0003976">
    <property type="term" value="F:UDP-N-acetylglucosamine-lysosomal-enzyme N-acetylglucosaminephosphotransferase activity"/>
    <property type="evidence" value="ECO:0007669"/>
    <property type="project" value="TreeGrafter"/>
</dbReference>
<evidence type="ECO:0008006" key="7">
    <source>
        <dbReference type="Google" id="ProtNLM"/>
    </source>
</evidence>
<dbReference type="Pfam" id="PF17103">
    <property type="entry name" value="Stealth_CR4"/>
    <property type="match status" value="1"/>
</dbReference>
<feature type="domain" description="Stealth protein CR4 conserved region 4" evidence="4">
    <location>
        <begin position="226"/>
        <end position="282"/>
    </location>
</feature>
<dbReference type="PANTHER" id="PTHR24045:SF0">
    <property type="entry name" value="N-ACETYLGLUCOSAMINE-1-PHOSPHOTRANSFERASE SUBUNITS ALPHA_BETA"/>
    <property type="match status" value="1"/>
</dbReference>
<accession>A0A9D4T2N2</accession>
<dbReference type="GO" id="GO:0016256">
    <property type="term" value="P:N-glycan processing to lysosome"/>
    <property type="evidence" value="ECO:0007669"/>
    <property type="project" value="TreeGrafter"/>
</dbReference>
<keyword evidence="1" id="KW-0808">Transferase</keyword>
<evidence type="ECO:0000256" key="2">
    <source>
        <dbReference type="SAM" id="Phobius"/>
    </source>
</evidence>
<protein>
    <recommendedName>
        <fullName evidence="7">EF-hand domain-containing protein</fullName>
    </recommendedName>
</protein>
<reference evidence="5" key="1">
    <citation type="journal article" date="2020" name="Cell">
        <title>Large-Scale Comparative Analyses of Tick Genomes Elucidate Their Genetic Diversity and Vector Capacities.</title>
        <authorList>
            <consortium name="Tick Genome and Microbiome Consortium (TIGMIC)"/>
            <person name="Jia N."/>
            <person name="Wang J."/>
            <person name="Shi W."/>
            <person name="Du L."/>
            <person name="Sun Y."/>
            <person name="Zhan W."/>
            <person name="Jiang J.F."/>
            <person name="Wang Q."/>
            <person name="Zhang B."/>
            <person name="Ji P."/>
            <person name="Bell-Sakyi L."/>
            <person name="Cui X.M."/>
            <person name="Yuan T.T."/>
            <person name="Jiang B.G."/>
            <person name="Yang W.F."/>
            <person name="Lam T.T."/>
            <person name="Chang Q.C."/>
            <person name="Ding S.J."/>
            <person name="Wang X.J."/>
            <person name="Zhu J.G."/>
            <person name="Ruan X.D."/>
            <person name="Zhao L."/>
            <person name="Wei J.T."/>
            <person name="Ye R.Z."/>
            <person name="Que T.C."/>
            <person name="Du C.H."/>
            <person name="Zhou Y.H."/>
            <person name="Cheng J.X."/>
            <person name="Dai P.F."/>
            <person name="Guo W.B."/>
            <person name="Han X.H."/>
            <person name="Huang E.J."/>
            <person name="Li L.F."/>
            <person name="Wei W."/>
            <person name="Gao Y.C."/>
            <person name="Liu J.Z."/>
            <person name="Shao H.Z."/>
            <person name="Wang X."/>
            <person name="Wang C.C."/>
            <person name="Yang T.C."/>
            <person name="Huo Q.B."/>
            <person name="Li W."/>
            <person name="Chen H.Y."/>
            <person name="Chen S.E."/>
            <person name="Zhou L.G."/>
            <person name="Ni X.B."/>
            <person name="Tian J.H."/>
            <person name="Sheng Y."/>
            <person name="Liu T."/>
            <person name="Pan Y.S."/>
            <person name="Xia L.Y."/>
            <person name="Li J."/>
            <person name="Zhao F."/>
            <person name="Cao W.C."/>
        </authorList>
    </citation>
    <scope>NUCLEOTIDE SEQUENCE</scope>
    <source>
        <strain evidence="5">Rsan-2018</strain>
    </source>
</reference>
<sequence>MRHTEVTVEPIRWHRRRLLDTFGDSLRHVNRLFNTAFGYETRKVPSHMAHMIDVEVMKRLQDKFPEEFDRTSSHKIRSPNDMQFAFSYFYFLMSEKHEILPEEHFDAFDVDKSGTWSDREIRTLVARLFDLPMETANSRQVEEHLAECARNFTPAIIPSTPSYERYLESKLPTVTKEAVMKCEPILSLLSKAARTRPANHFETVKVEDYVFRMLNNNASRVLMQLDELRRDPKKFICLNDNLDYSSKDLNLVRLVVHDFYESLFPTPSQFELPAEYRNRFLYVRELHAWRAERNWVHAVTYIAFGVLVAFTAVTFCNALVSAWFNLVTHGCH</sequence>
<evidence type="ECO:0000256" key="1">
    <source>
        <dbReference type="ARBA" id="ARBA00022679"/>
    </source>
</evidence>
<dbReference type="PANTHER" id="PTHR24045">
    <property type="match status" value="1"/>
</dbReference>
<keyword evidence="2" id="KW-0472">Membrane</keyword>
<dbReference type="GO" id="GO:0046835">
    <property type="term" value="P:carbohydrate phosphorylation"/>
    <property type="evidence" value="ECO:0007669"/>
    <property type="project" value="TreeGrafter"/>
</dbReference>